<dbReference type="Proteomes" id="UP001163846">
    <property type="component" value="Unassembled WGS sequence"/>
</dbReference>
<accession>A0AA38PI42</accession>
<protein>
    <submittedName>
        <fullName evidence="3">Uncharacterized protein</fullName>
    </submittedName>
</protein>
<keyword evidence="2" id="KW-1133">Transmembrane helix</keyword>
<feature type="compositionally biased region" description="Pro residues" evidence="1">
    <location>
        <begin position="98"/>
        <end position="107"/>
    </location>
</feature>
<feature type="region of interest" description="Disordered" evidence="1">
    <location>
        <begin position="172"/>
        <end position="323"/>
    </location>
</feature>
<reference evidence="3" key="1">
    <citation type="submission" date="2022-08" db="EMBL/GenBank/DDBJ databases">
        <authorList>
            <consortium name="DOE Joint Genome Institute"/>
            <person name="Min B."/>
            <person name="Riley R."/>
            <person name="Sierra-Patev S."/>
            <person name="Naranjo-Ortiz M."/>
            <person name="Looney B."/>
            <person name="Konkel Z."/>
            <person name="Slot J.C."/>
            <person name="Sakamoto Y."/>
            <person name="Steenwyk J.L."/>
            <person name="Rokas A."/>
            <person name="Carro J."/>
            <person name="Camarero S."/>
            <person name="Ferreira P."/>
            <person name="Molpeceres G."/>
            <person name="Ruiz-Duenas F.J."/>
            <person name="Serrano A."/>
            <person name="Henrissat B."/>
            <person name="Drula E."/>
            <person name="Hughes K.W."/>
            <person name="Mata J.L."/>
            <person name="Ishikawa N.K."/>
            <person name="Vargas-Isla R."/>
            <person name="Ushijima S."/>
            <person name="Smith C.A."/>
            <person name="Ahrendt S."/>
            <person name="Andreopoulos W."/>
            <person name="He G."/>
            <person name="Labutti K."/>
            <person name="Lipzen A."/>
            <person name="Ng V."/>
            <person name="Sandor L."/>
            <person name="Barry K."/>
            <person name="Martinez A.T."/>
            <person name="Xiao Y."/>
            <person name="Gibbons J.G."/>
            <person name="Terashima K."/>
            <person name="Hibbett D.S."/>
            <person name="Grigoriev I.V."/>
        </authorList>
    </citation>
    <scope>NUCLEOTIDE SEQUENCE</scope>
    <source>
        <strain evidence="3">TFB9207</strain>
    </source>
</reference>
<feature type="compositionally biased region" description="Low complexity" evidence="1">
    <location>
        <begin position="271"/>
        <end position="283"/>
    </location>
</feature>
<proteinExistence type="predicted"/>
<keyword evidence="4" id="KW-1185">Reference proteome</keyword>
<evidence type="ECO:0000256" key="2">
    <source>
        <dbReference type="SAM" id="Phobius"/>
    </source>
</evidence>
<feature type="transmembrane region" description="Helical" evidence="2">
    <location>
        <begin position="6"/>
        <end position="28"/>
    </location>
</feature>
<evidence type="ECO:0000256" key="1">
    <source>
        <dbReference type="SAM" id="MobiDB-lite"/>
    </source>
</evidence>
<comment type="caution">
    <text evidence="3">The sequence shown here is derived from an EMBL/GenBank/DDBJ whole genome shotgun (WGS) entry which is preliminary data.</text>
</comment>
<keyword evidence="2" id="KW-0812">Transmembrane</keyword>
<dbReference type="EMBL" id="MU805989">
    <property type="protein sequence ID" value="KAJ3842946.1"/>
    <property type="molecule type" value="Genomic_DNA"/>
</dbReference>
<feature type="compositionally biased region" description="Polar residues" evidence="1">
    <location>
        <begin position="223"/>
        <end position="253"/>
    </location>
</feature>
<organism evidence="3 4">
    <name type="scientific">Lentinula raphanica</name>
    <dbReference type="NCBI Taxonomy" id="153919"/>
    <lineage>
        <taxon>Eukaryota</taxon>
        <taxon>Fungi</taxon>
        <taxon>Dikarya</taxon>
        <taxon>Basidiomycota</taxon>
        <taxon>Agaricomycotina</taxon>
        <taxon>Agaricomycetes</taxon>
        <taxon>Agaricomycetidae</taxon>
        <taxon>Agaricales</taxon>
        <taxon>Marasmiineae</taxon>
        <taxon>Omphalotaceae</taxon>
        <taxon>Lentinula</taxon>
    </lineage>
</organism>
<gene>
    <name evidence="3" type="ORF">F5878DRAFT_721796</name>
</gene>
<feature type="compositionally biased region" description="Polar residues" evidence="1">
    <location>
        <begin position="121"/>
        <end position="133"/>
    </location>
</feature>
<feature type="compositionally biased region" description="Polar residues" evidence="1">
    <location>
        <begin position="186"/>
        <end position="205"/>
    </location>
</feature>
<evidence type="ECO:0000313" key="4">
    <source>
        <dbReference type="Proteomes" id="UP001163846"/>
    </source>
</evidence>
<keyword evidence="2" id="KW-0472">Membrane</keyword>
<feature type="region of interest" description="Disordered" evidence="1">
    <location>
        <begin position="96"/>
        <end position="142"/>
    </location>
</feature>
<name>A0AA38PI42_9AGAR</name>
<evidence type="ECO:0000313" key="3">
    <source>
        <dbReference type="EMBL" id="KAJ3842946.1"/>
    </source>
</evidence>
<sequence length="323" mass="35444">MAVSTTLIIIIVAVVTVLLLLLVSYIFWSKSNRKVPLPPVQPLAHDRERSLHAFAAEKERERSMFLQIEIAPSWSEQGLIKSAVSSESASTVNTLGYPPLPPIPPGISPVKRQAPPKPLSLASSVHTSRSNLSRGIPHAPDSNVQIVLPAPLGASMMDNSRISVADGWASQVINNGQPTQPHPRSRPQSLPKSHTRSSSSGPSYNHSRHNPNPPDSFVRNRSRTNSLPHPPSLNQSRSIPRMSSQYPSSITQTSPPPVPRIPSMYGQPVFSSFSSSLPTSSQSHEVDVEQGSRQRVPRQGRPPDLMKQNPSERRKERSRSRGR</sequence>
<dbReference type="AlphaFoldDB" id="A0AA38PI42"/>